<sequence length="80" mass="9149">MNLKIDKEMVVVVDVVVIVVIGNINLIESDLRRFFILVILTSGDGTRIRDNYRDNGVRYIFPIGSYLGLSRPSTKDKYIM</sequence>
<accession>A0A9N9AFL6</accession>
<dbReference type="AlphaFoldDB" id="A0A9N9AFL6"/>
<comment type="caution">
    <text evidence="2">The sequence shown here is derived from an EMBL/GenBank/DDBJ whole genome shotgun (WGS) entry which is preliminary data.</text>
</comment>
<name>A0A9N9AFL6_9GLOM</name>
<dbReference type="Proteomes" id="UP000789342">
    <property type="component" value="Unassembled WGS sequence"/>
</dbReference>
<evidence type="ECO:0000256" key="1">
    <source>
        <dbReference type="SAM" id="Phobius"/>
    </source>
</evidence>
<keyword evidence="1" id="KW-0812">Transmembrane</keyword>
<proteinExistence type="predicted"/>
<gene>
    <name evidence="2" type="ORF">AMORRO_LOCUS4467</name>
</gene>
<organism evidence="2 3">
    <name type="scientific">Acaulospora morrowiae</name>
    <dbReference type="NCBI Taxonomy" id="94023"/>
    <lineage>
        <taxon>Eukaryota</taxon>
        <taxon>Fungi</taxon>
        <taxon>Fungi incertae sedis</taxon>
        <taxon>Mucoromycota</taxon>
        <taxon>Glomeromycotina</taxon>
        <taxon>Glomeromycetes</taxon>
        <taxon>Diversisporales</taxon>
        <taxon>Acaulosporaceae</taxon>
        <taxon>Acaulospora</taxon>
    </lineage>
</organism>
<keyword evidence="1" id="KW-0472">Membrane</keyword>
<reference evidence="2" key="1">
    <citation type="submission" date="2021-06" db="EMBL/GenBank/DDBJ databases">
        <authorList>
            <person name="Kallberg Y."/>
            <person name="Tangrot J."/>
            <person name="Rosling A."/>
        </authorList>
    </citation>
    <scope>NUCLEOTIDE SEQUENCE</scope>
    <source>
        <strain evidence="2">CL551</strain>
    </source>
</reference>
<dbReference type="EMBL" id="CAJVPV010002459">
    <property type="protein sequence ID" value="CAG8526573.1"/>
    <property type="molecule type" value="Genomic_DNA"/>
</dbReference>
<evidence type="ECO:0000313" key="3">
    <source>
        <dbReference type="Proteomes" id="UP000789342"/>
    </source>
</evidence>
<protein>
    <submittedName>
        <fullName evidence="2">8672_t:CDS:1</fullName>
    </submittedName>
</protein>
<evidence type="ECO:0000313" key="2">
    <source>
        <dbReference type="EMBL" id="CAG8526573.1"/>
    </source>
</evidence>
<keyword evidence="3" id="KW-1185">Reference proteome</keyword>
<keyword evidence="1" id="KW-1133">Transmembrane helix</keyword>
<feature type="transmembrane region" description="Helical" evidence="1">
    <location>
        <begin position="9"/>
        <end position="27"/>
    </location>
</feature>